<reference evidence="12 13" key="1">
    <citation type="submission" date="2022-12" db="EMBL/GenBank/DDBJ databases">
        <title>Chromosome-level genome of Tegillarca granosa.</title>
        <authorList>
            <person name="Kim J."/>
        </authorList>
    </citation>
    <scope>NUCLEOTIDE SEQUENCE [LARGE SCALE GENOMIC DNA]</scope>
    <source>
        <strain evidence="12">Teg-2019</strain>
        <tissue evidence="12">Adductor muscle</tissue>
    </source>
</reference>
<dbReference type="Pfam" id="PF00057">
    <property type="entry name" value="Ldl_recept_a"/>
    <property type="match status" value="1"/>
</dbReference>
<accession>A0ABQ9E1W6</accession>
<proteinExistence type="predicted"/>
<dbReference type="PANTHER" id="PTHR46513:SF44">
    <property type="entry name" value="LDL RECEPTOR RELATED PROTEIN 4"/>
    <property type="match status" value="1"/>
</dbReference>
<feature type="repeat" description="LDL-receptor class B" evidence="10">
    <location>
        <begin position="100"/>
        <end position="143"/>
    </location>
</feature>
<dbReference type="SMART" id="SM00192">
    <property type="entry name" value="LDLa"/>
    <property type="match status" value="1"/>
</dbReference>
<evidence type="ECO:0000256" key="5">
    <source>
        <dbReference type="ARBA" id="ARBA00023136"/>
    </source>
</evidence>
<keyword evidence="13" id="KW-1185">Reference proteome</keyword>
<evidence type="ECO:0000256" key="1">
    <source>
        <dbReference type="ARBA" id="ARBA00004167"/>
    </source>
</evidence>
<dbReference type="InterPro" id="IPR000033">
    <property type="entry name" value="LDLR_classB_rpt"/>
</dbReference>
<dbReference type="CDD" id="cd00112">
    <property type="entry name" value="LDLa"/>
    <property type="match status" value="1"/>
</dbReference>
<keyword evidence="11" id="KW-1133">Transmembrane helix</keyword>
<comment type="subcellular location">
    <subcellularLocation>
        <location evidence="1">Membrane</location>
        <topology evidence="1">Single-pass membrane protein</topology>
    </subcellularLocation>
</comment>
<gene>
    <name evidence="12" type="ORF">KUTeg_023180</name>
</gene>
<dbReference type="Pfam" id="PF00058">
    <property type="entry name" value="Ldl_recept_b"/>
    <property type="match status" value="2"/>
</dbReference>
<dbReference type="InterPro" id="IPR011042">
    <property type="entry name" value="6-blade_b-propeller_TolB-like"/>
</dbReference>
<dbReference type="SMART" id="SM00135">
    <property type="entry name" value="LY"/>
    <property type="match status" value="4"/>
</dbReference>
<keyword evidence="5 11" id="KW-0472">Membrane</keyword>
<dbReference type="SUPFAM" id="SSF57424">
    <property type="entry name" value="LDL receptor-like module"/>
    <property type="match status" value="1"/>
</dbReference>
<keyword evidence="2" id="KW-0245">EGF-like domain</keyword>
<comment type="caution">
    <text evidence="9">Lacks conserved residue(s) required for the propagation of feature annotation.</text>
</comment>
<keyword evidence="6 9" id="KW-1015">Disulfide bond</keyword>
<dbReference type="InterPro" id="IPR050778">
    <property type="entry name" value="Cueball_EGF_LRP_Nidogen"/>
</dbReference>
<evidence type="ECO:0000256" key="9">
    <source>
        <dbReference type="PROSITE-ProRule" id="PRU00124"/>
    </source>
</evidence>
<evidence type="ECO:0000256" key="4">
    <source>
        <dbReference type="ARBA" id="ARBA00022737"/>
    </source>
</evidence>
<keyword evidence="8" id="KW-0325">Glycoprotein</keyword>
<organism evidence="12 13">
    <name type="scientific">Tegillarca granosa</name>
    <name type="common">Malaysian cockle</name>
    <name type="synonym">Anadara granosa</name>
    <dbReference type="NCBI Taxonomy" id="220873"/>
    <lineage>
        <taxon>Eukaryota</taxon>
        <taxon>Metazoa</taxon>
        <taxon>Spiralia</taxon>
        <taxon>Lophotrochozoa</taxon>
        <taxon>Mollusca</taxon>
        <taxon>Bivalvia</taxon>
        <taxon>Autobranchia</taxon>
        <taxon>Pteriomorphia</taxon>
        <taxon>Arcoida</taxon>
        <taxon>Arcoidea</taxon>
        <taxon>Arcidae</taxon>
        <taxon>Tegillarca</taxon>
    </lineage>
</organism>
<protein>
    <submittedName>
        <fullName evidence="12">Uncharacterized protein</fullName>
    </submittedName>
</protein>
<evidence type="ECO:0000256" key="2">
    <source>
        <dbReference type="ARBA" id="ARBA00022536"/>
    </source>
</evidence>
<dbReference type="InterPro" id="IPR023415">
    <property type="entry name" value="LDLR_class-A_CS"/>
</dbReference>
<comment type="caution">
    <text evidence="12">The sequence shown here is derived from an EMBL/GenBank/DDBJ whole genome shotgun (WGS) entry which is preliminary data.</text>
</comment>
<evidence type="ECO:0000256" key="11">
    <source>
        <dbReference type="SAM" id="Phobius"/>
    </source>
</evidence>
<name>A0ABQ9E1W6_TEGGR</name>
<keyword evidence="11" id="KW-0812">Transmembrane</keyword>
<keyword evidence="4" id="KW-0677">Repeat</keyword>
<keyword evidence="7" id="KW-0675">Receptor</keyword>
<evidence type="ECO:0000256" key="10">
    <source>
        <dbReference type="PROSITE-ProRule" id="PRU00461"/>
    </source>
</evidence>
<feature type="transmembrane region" description="Helical" evidence="11">
    <location>
        <begin position="87"/>
        <end position="105"/>
    </location>
</feature>
<feature type="repeat" description="LDL-receptor class B" evidence="10">
    <location>
        <begin position="144"/>
        <end position="186"/>
    </location>
</feature>
<evidence type="ECO:0000256" key="7">
    <source>
        <dbReference type="ARBA" id="ARBA00023170"/>
    </source>
</evidence>
<dbReference type="PROSITE" id="PS50068">
    <property type="entry name" value="LDLRA_2"/>
    <property type="match status" value="1"/>
</dbReference>
<evidence type="ECO:0000313" key="12">
    <source>
        <dbReference type="EMBL" id="KAJ8299120.1"/>
    </source>
</evidence>
<dbReference type="PROSITE" id="PS01209">
    <property type="entry name" value="LDLRA_1"/>
    <property type="match status" value="1"/>
</dbReference>
<keyword evidence="3" id="KW-0254">Endocytosis</keyword>
<dbReference type="Gene3D" id="4.10.400.10">
    <property type="entry name" value="Low-density Lipoprotein Receptor"/>
    <property type="match status" value="1"/>
</dbReference>
<sequence length="319" mass="36612">MIDIYRVFTRSATTVLANGDKQFKPYDLDIEPFSRLLFWTCSKTNVISILRLNLTSVGVVVRGDGERPRSIAIDPINGKKQFNIWNFQYKIFYFIIFNYSFMYWINMVSPPTIEEAEFDGSRRSTLLSLNLGRPGQLTIDILEETLYWADSRLQRIESYDLSYGKRRLLVDGDMGDPKGIAVLGEYLYWIDRKYMVLERISKVTGKGRTNIKILINELSDIYAVQNLSLYNAVHHPCVNDNGGCSHICHRSRTGSSTAICSCPLTHRRDYSFSKQCLVRKSCKFDQFECRSGPIFCIPRVWRCDGSPECVDSSDEEGCA</sequence>
<evidence type="ECO:0000256" key="8">
    <source>
        <dbReference type="ARBA" id="ARBA00023180"/>
    </source>
</evidence>
<evidence type="ECO:0000256" key="6">
    <source>
        <dbReference type="ARBA" id="ARBA00023157"/>
    </source>
</evidence>
<evidence type="ECO:0000256" key="3">
    <source>
        <dbReference type="ARBA" id="ARBA00022583"/>
    </source>
</evidence>
<dbReference type="EMBL" id="JARBDR010000921">
    <property type="protein sequence ID" value="KAJ8299120.1"/>
    <property type="molecule type" value="Genomic_DNA"/>
</dbReference>
<dbReference type="Proteomes" id="UP001217089">
    <property type="component" value="Unassembled WGS sequence"/>
</dbReference>
<dbReference type="PANTHER" id="PTHR46513">
    <property type="entry name" value="VITELLOGENIN RECEPTOR-LIKE PROTEIN-RELATED-RELATED"/>
    <property type="match status" value="1"/>
</dbReference>
<dbReference type="PROSITE" id="PS51120">
    <property type="entry name" value="LDLRB"/>
    <property type="match status" value="2"/>
</dbReference>
<feature type="disulfide bond" evidence="9">
    <location>
        <begin position="303"/>
        <end position="318"/>
    </location>
</feature>
<dbReference type="Gene3D" id="2.120.10.30">
    <property type="entry name" value="TolB, C-terminal domain"/>
    <property type="match status" value="1"/>
</dbReference>
<dbReference type="InterPro" id="IPR036055">
    <property type="entry name" value="LDL_receptor-like_sf"/>
</dbReference>
<dbReference type="SUPFAM" id="SSF63825">
    <property type="entry name" value="YWTD domain"/>
    <property type="match status" value="1"/>
</dbReference>
<dbReference type="InterPro" id="IPR002172">
    <property type="entry name" value="LDrepeatLR_classA_rpt"/>
</dbReference>
<evidence type="ECO:0000313" key="13">
    <source>
        <dbReference type="Proteomes" id="UP001217089"/>
    </source>
</evidence>